<evidence type="ECO:0000256" key="1">
    <source>
        <dbReference type="SAM" id="MobiDB-lite"/>
    </source>
</evidence>
<feature type="region of interest" description="Disordered" evidence="1">
    <location>
        <begin position="1"/>
        <end position="20"/>
    </location>
</feature>
<sequence>MGAPDAPVIAHRGPSRSHHRCLQLPPARRHLLQAPQWSGHLYPRRKNFRAALSFSTTASLSRSPFFSRRSKREKSSRLAPSRWRGCFSFTGRWKQKLFFYFARQWRQSWAMCVSSPEKVEHAANILSWKGDILRWISPTRKRWEGSSNALSGTSKSSFFPPFFIILTEYSEFGIFSSAQPESLEICSYACLQPCLLQSTSTEWQEMKHLWGANWCIIGGPFLSEGDYTFRRFLSRQEISKLLVVSKPSVASSPPSTIDPEQHDYLSPSKIMINSNLARFWPTIPSLCSSCNVAHLPCQVTLPRPRSPSVFSTSPSFCNGRSSMKPTVKGYFCVFFATR</sequence>
<keyword evidence="3" id="KW-1185">Reference proteome</keyword>
<dbReference type="EMBL" id="JBBWWR010000001">
    <property type="protein sequence ID" value="KAK8970740.1"/>
    <property type="molecule type" value="Genomic_DNA"/>
</dbReference>
<dbReference type="Proteomes" id="UP001412067">
    <property type="component" value="Unassembled WGS sequence"/>
</dbReference>
<proteinExistence type="predicted"/>
<gene>
    <name evidence="2" type="primary">EXPB3</name>
    <name evidence="2" type="ORF">KSP40_PGU003583</name>
</gene>
<accession>A0ABR2N2Q5</accession>
<organism evidence="2 3">
    <name type="scientific">Platanthera guangdongensis</name>
    <dbReference type="NCBI Taxonomy" id="2320717"/>
    <lineage>
        <taxon>Eukaryota</taxon>
        <taxon>Viridiplantae</taxon>
        <taxon>Streptophyta</taxon>
        <taxon>Embryophyta</taxon>
        <taxon>Tracheophyta</taxon>
        <taxon>Spermatophyta</taxon>
        <taxon>Magnoliopsida</taxon>
        <taxon>Liliopsida</taxon>
        <taxon>Asparagales</taxon>
        <taxon>Orchidaceae</taxon>
        <taxon>Orchidoideae</taxon>
        <taxon>Orchideae</taxon>
        <taxon>Orchidinae</taxon>
        <taxon>Platanthera</taxon>
    </lineage>
</organism>
<name>A0ABR2N2Q5_9ASPA</name>
<reference evidence="2 3" key="1">
    <citation type="journal article" date="2022" name="Nat. Plants">
        <title>Genomes of leafy and leafless Platanthera orchids illuminate the evolution of mycoheterotrophy.</title>
        <authorList>
            <person name="Li M.H."/>
            <person name="Liu K.W."/>
            <person name="Li Z."/>
            <person name="Lu H.C."/>
            <person name="Ye Q.L."/>
            <person name="Zhang D."/>
            <person name="Wang J.Y."/>
            <person name="Li Y.F."/>
            <person name="Zhong Z.M."/>
            <person name="Liu X."/>
            <person name="Yu X."/>
            <person name="Liu D.K."/>
            <person name="Tu X.D."/>
            <person name="Liu B."/>
            <person name="Hao Y."/>
            <person name="Liao X.Y."/>
            <person name="Jiang Y.T."/>
            <person name="Sun W.H."/>
            <person name="Chen J."/>
            <person name="Chen Y.Q."/>
            <person name="Ai Y."/>
            <person name="Zhai J.W."/>
            <person name="Wu S.S."/>
            <person name="Zhou Z."/>
            <person name="Hsiao Y.Y."/>
            <person name="Wu W.L."/>
            <person name="Chen Y.Y."/>
            <person name="Lin Y.F."/>
            <person name="Hsu J.L."/>
            <person name="Li C.Y."/>
            <person name="Wang Z.W."/>
            <person name="Zhao X."/>
            <person name="Zhong W.Y."/>
            <person name="Ma X.K."/>
            <person name="Ma L."/>
            <person name="Huang J."/>
            <person name="Chen G.Z."/>
            <person name="Huang M.Z."/>
            <person name="Huang L."/>
            <person name="Peng D.H."/>
            <person name="Luo Y.B."/>
            <person name="Zou S.Q."/>
            <person name="Chen S.P."/>
            <person name="Lan S."/>
            <person name="Tsai W.C."/>
            <person name="Van de Peer Y."/>
            <person name="Liu Z.J."/>
        </authorList>
    </citation>
    <scope>NUCLEOTIDE SEQUENCE [LARGE SCALE GENOMIC DNA]</scope>
    <source>
        <strain evidence="2">Lor288</strain>
    </source>
</reference>
<comment type="caution">
    <text evidence="2">The sequence shown here is derived from an EMBL/GenBank/DDBJ whole genome shotgun (WGS) entry which is preliminary data.</text>
</comment>
<evidence type="ECO:0000313" key="2">
    <source>
        <dbReference type="EMBL" id="KAK8970740.1"/>
    </source>
</evidence>
<evidence type="ECO:0000313" key="3">
    <source>
        <dbReference type="Proteomes" id="UP001412067"/>
    </source>
</evidence>
<protein>
    <submittedName>
        <fullName evidence="2">Expansin-B3</fullName>
    </submittedName>
</protein>